<dbReference type="EMBL" id="LCKX01000035">
    <property type="protein sequence ID" value="KKU06337.1"/>
    <property type="molecule type" value="Genomic_DNA"/>
</dbReference>
<evidence type="ECO:0000256" key="2">
    <source>
        <dbReference type="ARBA" id="ARBA00023315"/>
    </source>
</evidence>
<dbReference type="CDD" id="cd05636">
    <property type="entry name" value="LbH_G1P_TT_C_like"/>
    <property type="match status" value="1"/>
</dbReference>
<dbReference type="PANTHER" id="PTHR43584:SF8">
    <property type="entry name" value="N-ACETYLMURAMATE ALPHA-1-PHOSPHATE URIDYLYLTRANSFERASE"/>
    <property type="match status" value="1"/>
</dbReference>
<dbReference type="AlphaFoldDB" id="A0A0G1ME16"/>
<dbReference type="Pfam" id="PF25087">
    <property type="entry name" value="GMPPB_C"/>
    <property type="match status" value="1"/>
</dbReference>
<dbReference type="GO" id="GO:0016746">
    <property type="term" value="F:acyltransferase activity"/>
    <property type="evidence" value="ECO:0007669"/>
    <property type="project" value="UniProtKB-KW"/>
</dbReference>
<accession>A0A0G1ME16</accession>
<keyword evidence="2" id="KW-0012">Acyltransferase</keyword>
<dbReference type="InterPro" id="IPR056729">
    <property type="entry name" value="GMPPB_C"/>
</dbReference>
<evidence type="ECO:0000313" key="4">
    <source>
        <dbReference type="EMBL" id="KKU06337.1"/>
    </source>
</evidence>
<organism evidence="4 5">
    <name type="scientific">Candidatus Magasanikbacteria bacterium GW2011_GWA2_45_39</name>
    <dbReference type="NCBI Taxonomy" id="1619041"/>
    <lineage>
        <taxon>Bacteria</taxon>
        <taxon>Candidatus Magasanikiibacteriota</taxon>
    </lineage>
</organism>
<evidence type="ECO:0000313" key="5">
    <source>
        <dbReference type="Proteomes" id="UP000033999"/>
    </source>
</evidence>
<comment type="caution">
    <text evidence="4">The sequence shown here is derived from an EMBL/GenBank/DDBJ whole genome shotgun (WGS) entry which is preliminary data.</text>
</comment>
<name>A0A0G1ME16_9BACT</name>
<reference evidence="4 5" key="1">
    <citation type="journal article" date="2015" name="Nature">
        <title>rRNA introns, odd ribosomes, and small enigmatic genomes across a large radiation of phyla.</title>
        <authorList>
            <person name="Brown C.T."/>
            <person name="Hug L.A."/>
            <person name="Thomas B.C."/>
            <person name="Sharon I."/>
            <person name="Castelle C.J."/>
            <person name="Singh A."/>
            <person name="Wilkins M.J."/>
            <person name="Williams K.H."/>
            <person name="Banfield J.F."/>
        </authorList>
    </citation>
    <scope>NUCLEOTIDE SEQUENCE [LARGE SCALE GENOMIC DNA]</scope>
</reference>
<proteinExistence type="predicted"/>
<dbReference type="GO" id="GO:0016779">
    <property type="term" value="F:nucleotidyltransferase activity"/>
    <property type="evidence" value="ECO:0007669"/>
    <property type="project" value="UniProtKB-ARBA"/>
</dbReference>
<evidence type="ECO:0000259" key="3">
    <source>
        <dbReference type="Pfam" id="PF25087"/>
    </source>
</evidence>
<dbReference type="Gene3D" id="2.160.10.10">
    <property type="entry name" value="Hexapeptide repeat proteins"/>
    <property type="match status" value="1"/>
</dbReference>
<protein>
    <recommendedName>
        <fullName evidence="3">Mannose-1-phosphate guanyltransferase C-terminal domain-containing protein</fullName>
    </recommendedName>
</protein>
<dbReference type="InterPro" id="IPR050065">
    <property type="entry name" value="GlmU-like"/>
</dbReference>
<dbReference type="Proteomes" id="UP000033999">
    <property type="component" value="Unassembled WGS sequence"/>
</dbReference>
<dbReference type="SUPFAM" id="SSF51161">
    <property type="entry name" value="Trimeric LpxA-like enzymes"/>
    <property type="match status" value="1"/>
</dbReference>
<gene>
    <name evidence="4" type="ORF">UX10_C0035G0008</name>
</gene>
<evidence type="ECO:0000256" key="1">
    <source>
        <dbReference type="ARBA" id="ARBA00022679"/>
    </source>
</evidence>
<dbReference type="PANTHER" id="PTHR43584">
    <property type="entry name" value="NUCLEOTIDYL TRANSFERASE"/>
    <property type="match status" value="1"/>
</dbReference>
<sequence length="224" mass="24139">MYTNNTVMIIALEQLFDVNLIAHRALVEKMQEPWEIIPRLKEYIARTIQAGNHGRVVGNTYIDEQVQIGEGTVVEHGACILGPTIIGRNCVVRAGAYIRAFSLIEDGCVIGHASEIKNSWLMQGAHAAHFNYVGDSVIGRNVNLAAGALCANVRLDPHTVSIKHNGERIDTGLKKFGALVGDDSKIGCNVVLNPGTLIGKNSKIYPALSISGMHQSSSKISVKG</sequence>
<keyword evidence="1" id="KW-0808">Transferase</keyword>
<dbReference type="InterPro" id="IPR011004">
    <property type="entry name" value="Trimer_LpxA-like_sf"/>
</dbReference>
<feature type="domain" description="Mannose-1-phosphate guanyltransferase C-terminal" evidence="3">
    <location>
        <begin position="81"/>
        <end position="162"/>
    </location>
</feature>